<evidence type="ECO:0000256" key="1">
    <source>
        <dbReference type="SAM" id="SignalP"/>
    </source>
</evidence>
<reference evidence="2 3" key="1">
    <citation type="submission" date="2020-03" db="EMBL/GenBank/DDBJ databases">
        <title>Metabolic flexibility allows generalist bacteria to become dominant in a frequently disturbed ecosystem.</title>
        <authorList>
            <person name="Chen Y.-J."/>
            <person name="Leung P.M."/>
            <person name="Bay S.K."/>
            <person name="Hugenholtz P."/>
            <person name="Kessler A.J."/>
            <person name="Shelley G."/>
            <person name="Waite D.W."/>
            <person name="Cook P.L."/>
            <person name="Greening C."/>
        </authorList>
    </citation>
    <scope>NUCLEOTIDE SEQUENCE [LARGE SCALE GENOMIC DNA]</scope>
    <source>
        <strain evidence="2">SS_bin_28</strain>
    </source>
</reference>
<name>A0A7Y2E9Q5_UNCEI</name>
<organism evidence="2 3">
    <name type="scientific">Eiseniibacteriota bacterium</name>
    <dbReference type="NCBI Taxonomy" id="2212470"/>
    <lineage>
        <taxon>Bacteria</taxon>
        <taxon>Candidatus Eiseniibacteriota</taxon>
    </lineage>
</organism>
<comment type="caution">
    <text evidence="2">The sequence shown here is derived from an EMBL/GenBank/DDBJ whole genome shotgun (WGS) entry which is preliminary data.</text>
</comment>
<gene>
    <name evidence="2" type="ORF">HKN21_08930</name>
</gene>
<dbReference type="EMBL" id="JABDJR010000355">
    <property type="protein sequence ID" value="NNF06872.1"/>
    <property type="molecule type" value="Genomic_DNA"/>
</dbReference>
<feature type="signal peptide" evidence="1">
    <location>
        <begin position="1"/>
        <end position="27"/>
    </location>
</feature>
<keyword evidence="1" id="KW-0732">Signal</keyword>
<protein>
    <submittedName>
        <fullName evidence="2">Uncharacterized protein</fullName>
    </submittedName>
</protein>
<sequence>MKLQLAPSFLSILALGILLTAPSQALAQGIDENASVGIYLTDPQSRPCNQDPVACNDESIQLGGEAHLPYFAYICVFNSDPSQGILGAEFGIDFQGGSSGLEVFEWSQCGTLEFPSANWPDAGSGTIVTFEECQKYQPSFDAGVTAILGYMYVTAYGDDFLKIIERPVPDPAVKVANCERAETRLDSDQFGWVAFSEDGSQVGELPCTLPVIEEATWGQVKQDAATEN</sequence>
<evidence type="ECO:0000313" key="3">
    <source>
        <dbReference type="Proteomes" id="UP000547674"/>
    </source>
</evidence>
<proteinExistence type="predicted"/>
<feature type="chain" id="PRO_5031373625" evidence="1">
    <location>
        <begin position="28"/>
        <end position="228"/>
    </location>
</feature>
<dbReference type="Proteomes" id="UP000547674">
    <property type="component" value="Unassembled WGS sequence"/>
</dbReference>
<dbReference type="AlphaFoldDB" id="A0A7Y2E9Q5"/>
<evidence type="ECO:0000313" key="2">
    <source>
        <dbReference type="EMBL" id="NNF06872.1"/>
    </source>
</evidence>
<accession>A0A7Y2E9Q5</accession>